<sequence length="410" mass="45951">MKLPISRGRISHTLLEDLVWLVRSPFSKIDDPRTVARFEKTFANYVGRKHCVVFPFARTGIHAVLKNLDLPAGSVVLMPPITIKPILDVVLDLKLVPVFVDIDQSTVCFSENSLTEALKSSPRVAILTYLFGIVPDVEALCKTLRNAGVFIIEDFSQCLNGKFRGDKIGSFGDVSVYSASSVKTLDTYGGGFVFTDDDEMARSISNNQRELSKPSRSRLIKKVQTDLIRNFASQPIVFAFLTFPVLRFLTWRGGSKLTKFTGDRDQQPLTSLPAEWFESYTSIQAKVGLQQIKQMEEKDLKRKSAINQINSSHNFNDRPIGADGGENVFWQYIVYADNFSEFQKQLTSRGVDCATTSLVKISGLESYPFQGVTPNADRLYSNGVYLPCYHQLTKSQISRISKSLSELEPK</sequence>
<dbReference type="PANTHER" id="PTHR30244:SF34">
    <property type="entry name" value="DTDP-4-AMINO-4,6-DIDEOXYGALACTOSE TRANSAMINASE"/>
    <property type="match status" value="1"/>
</dbReference>
<dbReference type="PANTHER" id="PTHR30244">
    <property type="entry name" value="TRANSAMINASE"/>
    <property type="match status" value="1"/>
</dbReference>
<reference evidence="1" key="1">
    <citation type="submission" date="2020-05" db="EMBL/GenBank/DDBJ databases">
        <authorList>
            <person name="Chiriac C."/>
            <person name="Salcher M."/>
            <person name="Ghai R."/>
            <person name="Kavagutti S V."/>
        </authorList>
    </citation>
    <scope>NUCLEOTIDE SEQUENCE</scope>
</reference>
<dbReference type="SUPFAM" id="SSF53383">
    <property type="entry name" value="PLP-dependent transferases"/>
    <property type="match status" value="1"/>
</dbReference>
<name>A0A6J6G560_9ZZZZ</name>
<dbReference type="Gene3D" id="3.40.640.10">
    <property type="entry name" value="Type I PLP-dependent aspartate aminotransferase-like (Major domain)"/>
    <property type="match status" value="1"/>
</dbReference>
<dbReference type="GO" id="GO:0008483">
    <property type="term" value="F:transaminase activity"/>
    <property type="evidence" value="ECO:0007669"/>
    <property type="project" value="TreeGrafter"/>
</dbReference>
<dbReference type="EMBL" id="CAEZUN010000031">
    <property type="protein sequence ID" value="CAB4596502.1"/>
    <property type="molecule type" value="Genomic_DNA"/>
</dbReference>
<dbReference type="GO" id="GO:0000271">
    <property type="term" value="P:polysaccharide biosynthetic process"/>
    <property type="evidence" value="ECO:0007669"/>
    <property type="project" value="TreeGrafter"/>
</dbReference>
<accession>A0A6J6G560</accession>
<dbReference type="AlphaFoldDB" id="A0A6J6G560"/>
<dbReference type="PIRSF" id="PIRSF000390">
    <property type="entry name" value="PLP_StrS"/>
    <property type="match status" value="1"/>
</dbReference>
<dbReference type="InterPro" id="IPR015422">
    <property type="entry name" value="PyrdxlP-dep_Trfase_small"/>
</dbReference>
<proteinExistence type="predicted"/>
<gene>
    <name evidence="1" type="ORF">UFOPK1826_00372</name>
</gene>
<dbReference type="GO" id="GO:0030170">
    <property type="term" value="F:pyridoxal phosphate binding"/>
    <property type="evidence" value="ECO:0007669"/>
    <property type="project" value="TreeGrafter"/>
</dbReference>
<evidence type="ECO:0000313" key="1">
    <source>
        <dbReference type="EMBL" id="CAB4596502.1"/>
    </source>
</evidence>
<organism evidence="1">
    <name type="scientific">freshwater metagenome</name>
    <dbReference type="NCBI Taxonomy" id="449393"/>
    <lineage>
        <taxon>unclassified sequences</taxon>
        <taxon>metagenomes</taxon>
        <taxon>ecological metagenomes</taxon>
    </lineage>
</organism>
<dbReference type="Pfam" id="PF01041">
    <property type="entry name" value="DegT_DnrJ_EryC1"/>
    <property type="match status" value="2"/>
</dbReference>
<dbReference type="Gene3D" id="3.90.1150.10">
    <property type="entry name" value="Aspartate Aminotransferase, domain 1"/>
    <property type="match status" value="1"/>
</dbReference>
<dbReference type="InterPro" id="IPR000653">
    <property type="entry name" value="DegT/StrS_aminotransferase"/>
</dbReference>
<dbReference type="InterPro" id="IPR015421">
    <property type="entry name" value="PyrdxlP-dep_Trfase_major"/>
</dbReference>
<dbReference type="InterPro" id="IPR015424">
    <property type="entry name" value="PyrdxlP-dep_Trfase"/>
</dbReference>
<protein>
    <submittedName>
        <fullName evidence="1">Unannotated protein</fullName>
    </submittedName>
</protein>